<organism evidence="2 3">
    <name type="scientific">Hufsiella arboris</name>
    <dbReference type="NCBI Taxonomy" id="2695275"/>
    <lineage>
        <taxon>Bacteria</taxon>
        <taxon>Pseudomonadati</taxon>
        <taxon>Bacteroidota</taxon>
        <taxon>Sphingobacteriia</taxon>
        <taxon>Sphingobacteriales</taxon>
        <taxon>Sphingobacteriaceae</taxon>
        <taxon>Hufsiella</taxon>
    </lineage>
</organism>
<name>A0A7K1Y8H6_9SPHI</name>
<feature type="domain" description="DUF4935" evidence="1">
    <location>
        <begin position="4"/>
        <end position="162"/>
    </location>
</feature>
<dbReference type="AlphaFoldDB" id="A0A7K1Y8H6"/>
<dbReference type="RefSeq" id="WP_160843525.1">
    <property type="nucleotide sequence ID" value="NZ_WVHT01000002.1"/>
</dbReference>
<proteinExistence type="predicted"/>
<dbReference type="Proteomes" id="UP000466586">
    <property type="component" value="Unassembled WGS sequence"/>
</dbReference>
<reference evidence="2 3" key="1">
    <citation type="submission" date="2019-11" db="EMBL/GenBank/DDBJ databases">
        <title>Pedobacter sp. HMF7647 Genome sequencing and assembly.</title>
        <authorList>
            <person name="Kang H."/>
            <person name="Kim H."/>
            <person name="Joh K."/>
        </authorList>
    </citation>
    <scope>NUCLEOTIDE SEQUENCE [LARGE SCALE GENOMIC DNA]</scope>
    <source>
        <strain evidence="2 3">HMF7647</strain>
    </source>
</reference>
<protein>
    <submittedName>
        <fullName evidence="2">DUF4935 domain-containing protein</fullName>
    </submittedName>
</protein>
<keyword evidence="3" id="KW-1185">Reference proteome</keyword>
<evidence type="ECO:0000313" key="2">
    <source>
        <dbReference type="EMBL" id="MXV50348.1"/>
    </source>
</evidence>
<dbReference type="InterPro" id="IPR032557">
    <property type="entry name" value="DUF4935"/>
</dbReference>
<comment type="caution">
    <text evidence="2">The sequence shown here is derived from an EMBL/GenBank/DDBJ whole genome shotgun (WGS) entry which is preliminary data.</text>
</comment>
<accession>A0A7K1Y8H6</accession>
<sequence length="925" mass="108334">MILLIDNCTLIQLVHSEAYGRYLIELENYIQTGQITLLTHQTIIEEWEKHKPANKERIVKKLRKQNSQSIGDGSASLPTPINVNHIELQYEQIDRLLHNAELLTTPEKIEFEFAERYRKRLAPFHIKRDSQNDWEIFGSAAHHCERIGETKLFFLSSNSTDFADPEAPQRAIHPDLQIRFPKVKIAYFREIADFLNGMSELILPDRLLTYSIVRNKKFSYNASVRKHDLDSLYHLLKNTYSEVAFIPPHLLKKYYPFAKSANSHAYYYQFSLNNVRSELVKLFTGIQVKKREVTIVDYSLFAGVSDAKEKLEFVLLRLTGNLIFKLNSAPDLTSVMIRYHAHSPCDCVRCAYNRLEWNKSLAQLNQSHENPLDQLKTAYYNYQFGYYTTAARMMIAIRSEAFEQKQYITYFICQFNLQQLSFLSSSVFYPTSLSAEEIDSLREIDPIEEAVKLKSFTDYDLLAYIADGKFFKAAFDRIVQLSSQIEDHYHSFLQGGWSVNSHINSLTAEFAELETFVNGNFIVYDVYENWDRMFDHVIKGLFASHAMRETDNSALEYFDDFWISAFILYGNKKTIEKYFERFNLKNLEYKRSNANGGFQKMAENHFYTKKDTLGILSHVEHENNEHYHQQYDKISQNLLVLAALLEPNSFDVNLFARQVLTYLMNKSTWNRNVLTAVADFISMKGKCFNQSVHKAYLSYFIETVGDYEFNLLAAIISTSPTGKIKSNAIQKILQVILSTKRNREKIPALELIRFTAKKSNDSQKKIITDTIITQLTEHFEFPLFYYATMYDIISLDEKRLFKLIDEVDLTKKGHSFRSFATGHNDEYITRLDDLVNMCFKFDINVKLKRFERLKEAGDYYTWLLNMDAFDYNNFRCEWLNHYKTKYYYKAMARSKKLRQVMQAYLKEHSDPVVEQALIQISVHLS</sequence>
<gene>
    <name evidence="2" type="ORF">GS399_05135</name>
</gene>
<dbReference type="EMBL" id="WVHT01000002">
    <property type="protein sequence ID" value="MXV50348.1"/>
    <property type="molecule type" value="Genomic_DNA"/>
</dbReference>
<dbReference type="Pfam" id="PF16289">
    <property type="entry name" value="PIN_12"/>
    <property type="match status" value="1"/>
</dbReference>
<evidence type="ECO:0000259" key="1">
    <source>
        <dbReference type="Pfam" id="PF16289"/>
    </source>
</evidence>
<evidence type="ECO:0000313" key="3">
    <source>
        <dbReference type="Proteomes" id="UP000466586"/>
    </source>
</evidence>